<evidence type="ECO:0000256" key="1">
    <source>
        <dbReference type="SAM" id="Phobius"/>
    </source>
</evidence>
<dbReference type="SUPFAM" id="SSF54523">
    <property type="entry name" value="Pili subunits"/>
    <property type="match status" value="1"/>
</dbReference>
<evidence type="ECO:0008006" key="4">
    <source>
        <dbReference type="Google" id="ProtNLM"/>
    </source>
</evidence>
<dbReference type="EMBL" id="LBUU01000007">
    <property type="protein sequence ID" value="KKQ69997.1"/>
    <property type="molecule type" value="Genomic_DNA"/>
</dbReference>
<name>A0A0G0JTI9_9BACT</name>
<keyword evidence="1" id="KW-1133">Transmembrane helix</keyword>
<accession>A0A0G0JTI9</accession>
<evidence type="ECO:0000313" key="3">
    <source>
        <dbReference type="Proteomes" id="UP000034022"/>
    </source>
</evidence>
<evidence type="ECO:0000313" key="2">
    <source>
        <dbReference type="EMBL" id="KKQ69997.1"/>
    </source>
</evidence>
<dbReference type="NCBIfam" id="TIGR02532">
    <property type="entry name" value="IV_pilin_GFxxxE"/>
    <property type="match status" value="1"/>
</dbReference>
<dbReference type="Pfam" id="PF07963">
    <property type="entry name" value="N_methyl"/>
    <property type="match status" value="1"/>
</dbReference>
<dbReference type="Gene3D" id="3.30.700.10">
    <property type="entry name" value="Glycoprotein, Type 4 Pilin"/>
    <property type="match status" value="1"/>
</dbReference>
<feature type="transmembrane region" description="Helical" evidence="1">
    <location>
        <begin position="12"/>
        <end position="35"/>
    </location>
</feature>
<protein>
    <recommendedName>
        <fullName evidence="4">Prepilin-type N-terminal cleavage/methylation domain-containing protein</fullName>
    </recommendedName>
</protein>
<dbReference type="InterPro" id="IPR045584">
    <property type="entry name" value="Pilin-like"/>
</dbReference>
<organism evidence="2 3">
    <name type="scientific">Candidatus Falkowbacteria bacterium GW2011_GWE1_38_31</name>
    <dbReference type="NCBI Taxonomy" id="1618638"/>
    <lineage>
        <taxon>Bacteria</taxon>
        <taxon>Candidatus Falkowiibacteriota</taxon>
    </lineage>
</organism>
<keyword evidence="1" id="KW-0812">Transmembrane</keyword>
<dbReference type="Proteomes" id="UP000034022">
    <property type="component" value="Unassembled WGS sequence"/>
</dbReference>
<dbReference type="AlphaFoldDB" id="A0A0G0JTI9"/>
<reference evidence="2 3" key="1">
    <citation type="journal article" date="2015" name="Nature">
        <title>rRNA introns, odd ribosomes, and small enigmatic genomes across a large radiation of phyla.</title>
        <authorList>
            <person name="Brown C.T."/>
            <person name="Hug L.A."/>
            <person name="Thomas B.C."/>
            <person name="Sharon I."/>
            <person name="Castelle C.J."/>
            <person name="Singh A."/>
            <person name="Wilkins M.J."/>
            <person name="Williams K.H."/>
            <person name="Banfield J.F."/>
        </authorList>
    </citation>
    <scope>NUCLEOTIDE SEQUENCE [LARGE SCALE GENOMIC DNA]</scope>
</reference>
<proteinExistence type="predicted"/>
<dbReference type="InterPro" id="IPR012902">
    <property type="entry name" value="N_methyl_site"/>
</dbReference>
<sequence length="159" mass="17443">MLKKRFIRINGFTFIELLVVLGIFVIVMAAAVPAYSGLHASSLLNEDVSQVVQMMRMAREYSRAGMHDSAYGVYFEINLSSSSRIILYKGDSFATRSAGFDQAMTIDSAITITSTISGNEINFALGSGLPSNYGDIYFLAKNRQDKTVVINGQGFVMVE</sequence>
<gene>
    <name evidence="2" type="ORF">US91_C0007G0007</name>
</gene>
<keyword evidence="1" id="KW-0472">Membrane</keyword>
<comment type="caution">
    <text evidence="2">The sequence shown here is derived from an EMBL/GenBank/DDBJ whole genome shotgun (WGS) entry which is preliminary data.</text>
</comment>